<proteinExistence type="predicted"/>
<dbReference type="VEuPathDB" id="VectorBase:LDEU001298"/>
<accession>A0A443STC7</accession>
<reference evidence="2 3" key="1">
    <citation type="journal article" date="2018" name="Gigascience">
        <title>Genomes of trombidid mites reveal novel predicted allergens and laterally-transferred genes associated with secondary metabolism.</title>
        <authorList>
            <person name="Dong X."/>
            <person name="Chaisiri K."/>
            <person name="Xia D."/>
            <person name="Armstrong S.D."/>
            <person name="Fang Y."/>
            <person name="Donnelly M.J."/>
            <person name="Kadowaki T."/>
            <person name="McGarry J.W."/>
            <person name="Darby A.C."/>
            <person name="Makepeace B.L."/>
        </authorList>
    </citation>
    <scope>NUCLEOTIDE SEQUENCE [LARGE SCALE GENOMIC DNA]</scope>
    <source>
        <strain evidence="2">UoL-UT</strain>
    </source>
</reference>
<dbReference type="Proteomes" id="UP000288716">
    <property type="component" value="Unassembled WGS sequence"/>
</dbReference>
<dbReference type="GO" id="GO:0005758">
    <property type="term" value="C:mitochondrial intermembrane space"/>
    <property type="evidence" value="ECO:0007669"/>
    <property type="project" value="InterPro"/>
</dbReference>
<protein>
    <recommendedName>
        <fullName evidence="1">PRELI/MSF1 domain-containing protein</fullName>
    </recommendedName>
</protein>
<dbReference type="InterPro" id="IPR006797">
    <property type="entry name" value="PRELI/MSF1_dom"/>
</dbReference>
<keyword evidence="3" id="KW-1185">Reference proteome</keyword>
<comment type="caution">
    <text evidence="2">The sequence shown here is derived from an EMBL/GenBank/DDBJ whole genome shotgun (WGS) entry which is preliminary data.</text>
</comment>
<dbReference type="InterPro" id="IPR037365">
    <property type="entry name" value="Slowmo/Ups"/>
</dbReference>
<sequence>MVRYFESCHRYKYSWNEVVRAFWCRYPNPYRYVFPCKTMTIIFTLSEHVLSEDVVERFVDKKGRLFTKRFLSKTNRVPKLAGILLGNSFSKVVYIVEESIVDPVNKIFVTYTRNIGMQRILKIDEKVVYKSTDGTQWTEENRRAAISSSVFGAGQIEAFGVSRFRQNIAKTCKGFHMVLDAMYSRYSNAETNEVRRRLHPLLSKAVPLVSSAAN</sequence>
<dbReference type="Pfam" id="PF04707">
    <property type="entry name" value="PRELI"/>
    <property type="match status" value="1"/>
</dbReference>
<name>A0A443STC7_9ACAR</name>
<evidence type="ECO:0000259" key="1">
    <source>
        <dbReference type="PROSITE" id="PS50904"/>
    </source>
</evidence>
<evidence type="ECO:0000313" key="2">
    <source>
        <dbReference type="EMBL" id="RWS30742.1"/>
    </source>
</evidence>
<evidence type="ECO:0000313" key="3">
    <source>
        <dbReference type="Proteomes" id="UP000288716"/>
    </source>
</evidence>
<dbReference type="EMBL" id="NCKV01000394">
    <property type="protein sequence ID" value="RWS30742.1"/>
    <property type="molecule type" value="Genomic_DNA"/>
</dbReference>
<dbReference type="STRING" id="299467.A0A443STC7"/>
<dbReference type="PANTHER" id="PTHR11158">
    <property type="entry name" value="MSF1/PX19 RELATED"/>
    <property type="match status" value="1"/>
</dbReference>
<gene>
    <name evidence="2" type="ORF">B4U80_05117</name>
</gene>
<dbReference type="OrthoDB" id="341300at2759"/>
<organism evidence="2 3">
    <name type="scientific">Leptotrombidium deliense</name>
    <dbReference type="NCBI Taxonomy" id="299467"/>
    <lineage>
        <taxon>Eukaryota</taxon>
        <taxon>Metazoa</taxon>
        <taxon>Ecdysozoa</taxon>
        <taxon>Arthropoda</taxon>
        <taxon>Chelicerata</taxon>
        <taxon>Arachnida</taxon>
        <taxon>Acari</taxon>
        <taxon>Acariformes</taxon>
        <taxon>Trombidiformes</taxon>
        <taxon>Prostigmata</taxon>
        <taxon>Anystina</taxon>
        <taxon>Parasitengona</taxon>
        <taxon>Trombiculoidea</taxon>
        <taxon>Trombiculidae</taxon>
        <taxon>Leptotrombidium</taxon>
    </lineage>
</organism>
<dbReference type="AlphaFoldDB" id="A0A443STC7"/>
<dbReference type="PROSITE" id="PS50904">
    <property type="entry name" value="PRELI_MSF1"/>
    <property type="match status" value="1"/>
</dbReference>
<feature type="domain" description="PRELI/MSF1" evidence="1">
    <location>
        <begin position="2"/>
        <end position="187"/>
    </location>
</feature>